<dbReference type="AlphaFoldDB" id="M1DKT9"/>
<dbReference type="EnsemblPlants" id="PGSC0003DMT400090630">
    <property type="protein sequence ID" value="PGSC0003DMT400090630"/>
    <property type="gene ID" value="PGSC0003DMG400040201"/>
</dbReference>
<dbReference type="Proteomes" id="UP000011115">
    <property type="component" value="Unassembled WGS sequence"/>
</dbReference>
<feature type="region of interest" description="Disordered" evidence="1">
    <location>
        <begin position="1"/>
        <end position="75"/>
    </location>
</feature>
<dbReference type="PaxDb" id="4113-PGSC0003DMT400090630"/>
<evidence type="ECO:0000313" key="3">
    <source>
        <dbReference type="Proteomes" id="UP000011115"/>
    </source>
</evidence>
<evidence type="ECO:0000256" key="1">
    <source>
        <dbReference type="SAM" id="MobiDB-lite"/>
    </source>
</evidence>
<keyword evidence="3" id="KW-1185">Reference proteome</keyword>
<name>M1DKT9_SOLTU</name>
<accession>M1DKT9</accession>
<proteinExistence type="predicted"/>
<feature type="compositionally biased region" description="Basic and acidic residues" evidence="1">
    <location>
        <begin position="62"/>
        <end position="75"/>
    </location>
</feature>
<dbReference type="Gramene" id="PGSC0003DMT400090630">
    <property type="protein sequence ID" value="PGSC0003DMT400090630"/>
    <property type="gene ID" value="PGSC0003DMG400040201"/>
</dbReference>
<sequence length="75" mass="8359">MRKGAKKLKKGKTEDRQSHSRTRQVALRLAKSYSRPTQGKIQLGDESDKMSVNGINASQLGHNDDIGNLHDVNED</sequence>
<evidence type="ECO:0000313" key="2">
    <source>
        <dbReference type="EnsemblPlants" id="PGSC0003DMT400090630"/>
    </source>
</evidence>
<feature type="compositionally biased region" description="Basic residues" evidence="1">
    <location>
        <begin position="1"/>
        <end position="10"/>
    </location>
</feature>
<dbReference type="InParanoid" id="M1DKT9"/>
<protein>
    <submittedName>
        <fullName evidence="2">Uncharacterized protein</fullName>
    </submittedName>
</protein>
<dbReference type="HOGENOM" id="CLU_2675850_0_0_1"/>
<organism evidence="2 3">
    <name type="scientific">Solanum tuberosum</name>
    <name type="common">Potato</name>
    <dbReference type="NCBI Taxonomy" id="4113"/>
    <lineage>
        <taxon>Eukaryota</taxon>
        <taxon>Viridiplantae</taxon>
        <taxon>Streptophyta</taxon>
        <taxon>Embryophyta</taxon>
        <taxon>Tracheophyta</taxon>
        <taxon>Spermatophyta</taxon>
        <taxon>Magnoliopsida</taxon>
        <taxon>eudicotyledons</taxon>
        <taxon>Gunneridae</taxon>
        <taxon>Pentapetalae</taxon>
        <taxon>asterids</taxon>
        <taxon>lamiids</taxon>
        <taxon>Solanales</taxon>
        <taxon>Solanaceae</taxon>
        <taxon>Solanoideae</taxon>
        <taxon>Solaneae</taxon>
        <taxon>Solanum</taxon>
    </lineage>
</organism>
<reference evidence="2" key="2">
    <citation type="submission" date="2015-06" db="UniProtKB">
        <authorList>
            <consortium name="EnsemblPlants"/>
        </authorList>
    </citation>
    <scope>IDENTIFICATION</scope>
    <source>
        <strain evidence="2">DM1-3 516 R44</strain>
    </source>
</reference>
<reference evidence="3" key="1">
    <citation type="journal article" date="2011" name="Nature">
        <title>Genome sequence and analysis of the tuber crop potato.</title>
        <authorList>
            <consortium name="The Potato Genome Sequencing Consortium"/>
        </authorList>
    </citation>
    <scope>NUCLEOTIDE SEQUENCE [LARGE SCALE GENOMIC DNA]</scope>
    <source>
        <strain evidence="3">cv. DM1-3 516 R44</strain>
    </source>
</reference>